<dbReference type="Proteomes" id="UP000198742">
    <property type="component" value="Unassembled WGS sequence"/>
</dbReference>
<keyword evidence="3" id="KW-1185">Reference proteome</keyword>
<feature type="transmembrane region" description="Helical" evidence="1">
    <location>
        <begin position="144"/>
        <end position="162"/>
    </location>
</feature>
<evidence type="ECO:0000313" key="2">
    <source>
        <dbReference type="EMBL" id="SED13869.1"/>
    </source>
</evidence>
<dbReference type="RefSeq" id="WP_175539739.1">
    <property type="nucleotide sequence ID" value="NZ_FNRT01000002.1"/>
</dbReference>
<evidence type="ECO:0000256" key="1">
    <source>
        <dbReference type="SAM" id="Phobius"/>
    </source>
</evidence>
<feature type="transmembrane region" description="Helical" evidence="1">
    <location>
        <begin position="34"/>
        <end position="52"/>
    </location>
</feature>
<feature type="transmembrane region" description="Helical" evidence="1">
    <location>
        <begin position="168"/>
        <end position="189"/>
    </location>
</feature>
<keyword evidence="1" id="KW-0472">Membrane</keyword>
<reference evidence="3" key="1">
    <citation type="submission" date="2016-10" db="EMBL/GenBank/DDBJ databases">
        <authorList>
            <person name="Varghese N."/>
            <person name="Submissions S."/>
        </authorList>
    </citation>
    <scope>NUCLEOTIDE SEQUENCE [LARGE SCALE GENOMIC DNA]</scope>
    <source>
        <strain evidence="3">DSM 22017</strain>
    </source>
</reference>
<gene>
    <name evidence="2" type="ORF">SAMN04489844_3754</name>
</gene>
<evidence type="ECO:0000313" key="3">
    <source>
        <dbReference type="Proteomes" id="UP000198742"/>
    </source>
</evidence>
<feature type="transmembrane region" description="Helical" evidence="1">
    <location>
        <begin position="7"/>
        <end position="28"/>
    </location>
</feature>
<organism evidence="2 3">
    <name type="scientific">Nocardioides exalbidus</name>
    <dbReference type="NCBI Taxonomy" id="402596"/>
    <lineage>
        <taxon>Bacteria</taxon>
        <taxon>Bacillati</taxon>
        <taxon>Actinomycetota</taxon>
        <taxon>Actinomycetes</taxon>
        <taxon>Propionibacteriales</taxon>
        <taxon>Nocardioidaceae</taxon>
        <taxon>Nocardioides</taxon>
    </lineage>
</organism>
<dbReference type="EMBL" id="FNRT01000002">
    <property type="protein sequence ID" value="SED13869.1"/>
    <property type="molecule type" value="Genomic_DNA"/>
</dbReference>
<protein>
    <recommendedName>
        <fullName evidence="4">Intracellular septation protein A</fullName>
    </recommendedName>
</protein>
<dbReference type="NCBIfam" id="NF041646">
    <property type="entry name" value="VC0807_fam"/>
    <property type="match status" value="1"/>
</dbReference>
<feature type="transmembrane region" description="Helical" evidence="1">
    <location>
        <begin position="86"/>
        <end position="108"/>
    </location>
</feature>
<name>A0A1H4Y7K4_9ACTN</name>
<evidence type="ECO:0008006" key="4">
    <source>
        <dbReference type="Google" id="ProtNLM"/>
    </source>
</evidence>
<dbReference type="AlphaFoldDB" id="A0A1H4Y7K4"/>
<feature type="transmembrane region" description="Helical" evidence="1">
    <location>
        <begin position="59"/>
        <end position="80"/>
    </location>
</feature>
<proteinExistence type="predicted"/>
<dbReference type="STRING" id="402596.SAMN04489844_3754"/>
<sequence>MSRRPEWVGTAVGVGQNVVLPIASYLLLVAAGWSPVWALAGSAAVSVLALAVDRLRGEPFNALGGLVLLRFGLSFALAWLTGNARILLVKDGVITLVIAAFALWSLTWSRPLIARIRRDLSADRHAFDERLDTDPAQRRLHARLTLMWAAGLAVEATTSILVSLLAPITAAVVITNITGPATIVALIAITEYAARSHRATPPNTPTP</sequence>
<keyword evidence="1" id="KW-1133">Transmembrane helix</keyword>
<keyword evidence="1" id="KW-0812">Transmembrane</keyword>
<accession>A0A1H4Y7K4</accession>